<proteinExistence type="predicted"/>
<reference evidence="2" key="1">
    <citation type="journal article" date="2019" name="Int. J. Syst. Evol. Microbiol.">
        <title>The Global Catalogue of Microorganisms (GCM) 10K type strain sequencing project: providing services to taxonomists for standard genome sequencing and annotation.</title>
        <authorList>
            <consortium name="The Broad Institute Genomics Platform"/>
            <consortium name="The Broad Institute Genome Sequencing Center for Infectious Disease"/>
            <person name="Wu L."/>
            <person name="Ma J."/>
        </authorList>
    </citation>
    <scope>NUCLEOTIDE SEQUENCE [LARGE SCALE GENOMIC DNA]</scope>
    <source>
        <strain evidence="2">CCUG 52478</strain>
    </source>
</reference>
<dbReference type="Proteomes" id="UP001597229">
    <property type="component" value="Unassembled WGS sequence"/>
</dbReference>
<comment type="caution">
    <text evidence="1">The sequence shown here is derived from an EMBL/GenBank/DDBJ whole genome shotgun (WGS) entry which is preliminary data.</text>
</comment>
<keyword evidence="2" id="KW-1185">Reference proteome</keyword>
<organism evidence="1 2">
    <name type="scientific">Nocardioides ginsengisoli</name>
    <dbReference type="NCBI Taxonomy" id="363868"/>
    <lineage>
        <taxon>Bacteria</taxon>
        <taxon>Bacillati</taxon>
        <taxon>Actinomycetota</taxon>
        <taxon>Actinomycetes</taxon>
        <taxon>Propionibacteriales</taxon>
        <taxon>Nocardioidaceae</taxon>
        <taxon>Nocardioides</taxon>
    </lineage>
</organism>
<sequence>MLHGGAGVIIGDLTAAAVAGLRSWHRDDITVLVPHSADVGEGHPGVAFVRTRRPLRELRRSVHRIGCWSGSTG</sequence>
<evidence type="ECO:0000313" key="2">
    <source>
        <dbReference type="Proteomes" id="UP001597229"/>
    </source>
</evidence>
<dbReference type="RefSeq" id="WP_367917356.1">
    <property type="nucleotide sequence ID" value="NZ_BAABAC010000003.1"/>
</dbReference>
<name>A0ABW3W6P5_9ACTN</name>
<evidence type="ECO:0000313" key="1">
    <source>
        <dbReference type="EMBL" id="MFD1250780.1"/>
    </source>
</evidence>
<accession>A0ABW3W6P5</accession>
<dbReference type="EMBL" id="JBHTLX010000029">
    <property type="protein sequence ID" value="MFD1250780.1"/>
    <property type="molecule type" value="Genomic_DNA"/>
</dbReference>
<gene>
    <name evidence="1" type="ORF">ACFQ3F_23520</name>
</gene>
<protein>
    <submittedName>
        <fullName evidence="1">Uncharacterized protein</fullName>
    </submittedName>
</protein>